<feature type="domain" description="Outer membrane protein assembly factor BamE" evidence="5">
    <location>
        <begin position="21"/>
        <end position="90"/>
    </location>
</feature>
<reference evidence="7" key="1">
    <citation type="journal article" date="2019" name="Int. J. Syst. Evol. Microbiol.">
        <title>The Global Catalogue of Microorganisms (GCM) 10K type strain sequencing project: providing services to taxonomists for standard genome sequencing and annotation.</title>
        <authorList>
            <consortium name="The Broad Institute Genomics Platform"/>
            <consortium name="The Broad Institute Genome Sequencing Center for Infectious Disease"/>
            <person name="Wu L."/>
            <person name="Ma J."/>
        </authorList>
    </citation>
    <scope>NUCLEOTIDE SEQUENCE [LARGE SCALE GENOMIC DNA]</scope>
    <source>
        <strain evidence="7">JCM 18715</strain>
    </source>
</reference>
<comment type="subunit">
    <text evidence="4">Part of the Bam complex.</text>
</comment>
<dbReference type="HAMAP" id="MF_00925">
    <property type="entry name" value="OM_assembly_BamE"/>
    <property type="match status" value="1"/>
</dbReference>
<keyword evidence="2 4" id="KW-0472">Membrane</keyword>
<dbReference type="InterPro" id="IPR037873">
    <property type="entry name" value="BamE-like"/>
</dbReference>
<protein>
    <recommendedName>
        <fullName evidence="4">Outer membrane protein assembly factor BamE</fullName>
    </recommendedName>
</protein>
<keyword evidence="1 4" id="KW-0732">Signal</keyword>
<dbReference type="Proteomes" id="UP001500547">
    <property type="component" value="Unassembled WGS sequence"/>
</dbReference>
<evidence type="ECO:0000313" key="7">
    <source>
        <dbReference type="Proteomes" id="UP001500547"/>
    </source>
</evidence>
<dbReference type="InterPro" id="IPR026592">
    <property type="entry name" value="BamE"/>
</dbReference>
<comment type="subcellular location">
    <subcellularLocation>
        <location evidence="4">Cell outer membrane</location>
    </subcellularLocation>
</comment>
<evidence type="ECO:0000256" key="3">
    <source>
        <dbReference type="ARBA" id="ARBA00023237"/>
    </source>
</evidence>
<dbReference type="PANTHER" id="PTHR37482:SF1">
    <property type="entry name" value="OUTER MEMBRANE PROTEIN ASSEMBLY FACTOR BAME"/>
    <property type="match status" value="1"/>
</dbReference>
<dbReference type="EMBL" id="BAABLD010000017">
    <property type="protein sequence ID" value="GAA5170939.1"/>
    <property type="molecule type" value="Genomic_DNA"/>
</dbReference>
<evidence type="ECO:0000256" key="4">
    <source>
        <dbReference type="HAMAP-Rule" id="MF_00925"/>
    </source>
</evidence>
<evidence type="ECO:0000256" key="1">
    <source>
        <dbReference type="ARBA" id="ARBA00022729"/>
    </source>
</evidence>
<dbReference type="Gene3D" id="3.30.1450.10">
    <property type="match status" value="1"/>
</dbReference>
<comment type="caution">
    <text evidence="6">The sequence shown here is derived from an EMBL/GenBank/DDBJ whole genome shotgun (WGS) entry which is preliminary data.</text>
</comment>
<dbReference type="Pfam" id="PF04355">
    <property type="entry name" value="BamE"/>
    <property type="match status" value="1"/>
</dbReference>
<accession>A0ABP9R334</accession>
<comment type="function">
    <text evidence="4">Part of the outer membrane protein assembly complex, which is involved in assembly and insertion of beta-barrel proteins into the outer membrane.</text>
</comment>
<gene>
    <name evidence="4" type="primary">bamE</name>
    <name evidence="6" type="ORF">GCM10025770_34740</name>
</gene>
<dbReference type="PANTHER" id="PTHR37482">
    <property type="entry name" value="OUTER MEMBRANE PROTEIN ASSEMBLY FACTOR BAME"/>
    <property type="match status" value="1"/>
</dbReference>
<comment type="similarity">
    <text evidence="4">Belongs to the BamE family.</text>
</comment>
<organism evidence="6 7">
    <name type="scientific">Viridibacterium curvum</name>
    <dbReference type="NCBI Taxonomy" id="1101404"/>
    <lineage>
        <taxon>Bacteria</taxon>
        <taxon>Pseudomonadati</taxon>
        <taxon>Pseudomonadota</taxon>
        <taxon>Betaproteobacteria</taxon>
        <taxon>Rhodocyclales</taxon>
        <taxon>Rhodocyclaceae</taxon>
        <taxon>Viridibacterium</taxon>
    </lineage>
</organism>
<keyword evidence="3 4" id="KW-0998">Cell outer membrane</keyword>
<sequence length="109" mass="12343">MLLAMTLSACFSLYRVDIRQGNQISQEMVFQLRPGMTEEQVRFIMGSPLLQDPFRNNRWDYVYRFSPKGKLEESRRVTLMFADGKLVSIEGDVIAAVTPDAASQPAAKP</sequence>
<evidence type="ECO:0000259" key="5">
    <source>
        <dbReference type="Pfam" id="PF04355"/>
    </source>
</evidence>
<name>A0ABP9R334_9RHOO</name>
<proteinExistence type="inferred from homology"/>
<keyword evidence="7" id="KW-1185">Reference proteome</keyword>
<evidence type="ECO:0000256" key="2">
    <source>
        <dbReference type="ARBA" id="ARBA00023136"/>
    </source>
</evidence>
<dbReference type="InterPro" id="IPR007450">
    <property type="entry name" value="BamE_dom"/>
</dbReference>
<evidence type="ECO:0000313" key="6">
    <source>
        <dbReference type="EMBL" id="GAA5170939.1"/>
    </source>
</evidence>